<keyword evidence="1" id="KW-0812">Transmembrane</keyword>
<keyword evidence="1" id="KW-1133">Transmembrane helix</keyword>
<geneLocation type="chloroplast" evidence="2"/>
<gene>
    <name evidence="2" type="primary">ycf94</name>
</gene>
<name>A0A7M3UJ41_9MONI</name>
<dbReference type="AlphaFoldDB" id="A0A7M3UJ41"/>
<evidence type="ECO:0000256" key="1">
    <source>
        <dbReference type="SAM" id="Phobius"/>
    </source>
</evidence>
<accession>A0A7M3UJ41</accession>
<proteinExistence type="predicted"/>
<evidence type="ECO:0000313" key="2">
    <source>
        <dbReference type="EMBL" id="QOH99606.1"/>
    </source>
</evidence>
<keyword evidence="2" id="KW-0934">Plastid</keyword>
<keyword evidence="2" id="KW-0150">Chloroplast</keyword>
<keyword evidence="1" id="KW-0472">Membrane</keyword>
<organism evidence="2">
    <name type="scientific">Adiantum reniforme var. sinense</name>
    <dbReference type="NCBI Taxonomy" id="269174"/>
    <lineage>
        <taxon>Eukaryota</taxon>
        <taxon>Viridiplantae</taxon>
        <taxon>Streptophyta</taxon>
        <taxon>Embryophyta</taxon>
        <taxon>Tracheophyta</taxon>
        <taxon>Polypodiopsida</taxon>
        <taxon>Polypodiidae</taxon>
        <taxon>Polypodiales</taxon>
        <taxon>Pteridineae</taxon>
        <taxon>Pteridaceae</taxon>
        <taxon>Vittarioideae</taxon>
        <taxon>Adiantum</taxon>
    </lineage>
</organism>
<feature type="transmembrane region" description="Helical" evidence="1">
    <location>
        <begin position="12"/>
        <end position="32"/>
    </location>
</feature>
<reference evidence="2" key="1">
    <citation type="journal article" date="2020" name="Mitochondrial DNA Part B Resour">
        <title>The chloroplast genome of Adiantum reniforme var. sinense, an endangered fern endemic to China.</title>
        <authorList>
            <person name="Chen J."/>
            <person name="Chen Y."/>
            <person name="Zhou R."/>
            <person name="Liu Y."/>
        </authorList>
    </citation>
    <scope>NUCLEOTIDE SEQUENCE</scope>
</reference>
<protein>
    <submittedName>
        <fullName evidence="2">Uncharacterized protein</fullName>
    </submittedName>
</protein>
<sequence length="73" mass="8653">MTGLVCKYFQIFLYYPFSFFALYLYITVIIPARSRLFRNEYWFFIGTYIQKSSVGNILGNAIKKWSEGGKDEK</sequence>
<dbReference type="EMBL" id="MT733232">
    <property type="protein sequence ID" value="QOH99606.1"/>
    <property type="molecule type" value="Genomic_DNA"/>
</dbReference>